<keyword evidence="2 7" id="KW-0813">Transport</keyword>
<feature type="transmembrane region" description="Helical" evidence="7">
    <location>
        <begin position="100"/>
        <end position="123"/>
    </location>
</feature>
<dbReference type="EMBL" id="CP031320">
    <property type="protein sequence ID" value="AXK35001.1"/>
    <property type="molecule type" value="Genomic_DNA"/>
</dbReference>
<name>A0A345XTN5_9ACTN</name>
<sequence length="306" mass="33043">MSAAVRGDTPVRDTETVRPARPVRSARPVRVVLRAWGRSAGLHVAALALAVFLCGPFAWMVLTAMKSPADIFATPPVWWPHELTLHNFVSAARNDFLHSLANSAVVCAGTTVLCMLLALTACYPLTRPGLRGRSGVLGVILVSQLLPHAVLLVPVYRLAGDLGMLNTRWGLMLAMLAFNLPVGIWLLRGFLSAVPFAVEEAARIDGLSQFRAYWTVGVPLALPGVLAVTVYVFFTSWQEFVFAMVFLTDPEQSTTPLALLGFIGQHSVDWGLLMGASTLTMIPVLLLFVLVHRHLLGGLTAGAVKD</sequence>
<evidence type="ECO:0000313" key="11">
    <source>
        <dbReference type="Proteomes" id="UP000254425"/>
    </source>
</evidence>
<feature type="transmembrane region" description="Helical" evidence="7">
    <location>
        <begin position="40"/>
        <end position="62"/>
    </location>
</feature>
<evidence type="ECO:0000256" key="1">
    <source>
        <dbReference type="ARBA" id="ARBA00004651"/>
    </source>
</evidence>
<feature type="region of interest" description="Disordered" evidence="8">
    <location>
        <begin position="1"/>
        <end position="20"/>
    </location>
</feature>
<dbReference type="KEGG" id="sarm:DVA86_22495"/>
<dbReference type="AlphaFoldDB" id="A0A345XTN5"/>
<evidence type="ECO:0000256" key="5">
    <source>
        <dbReference type="ARBA" id="ARBA00022989"/>
    </source>
</evidence>
<reference evidence="10 11" key="1">
    <citation type="submission" date="2018-07" db="EMBL/GenBank/DDBJ databases">
        <title>Draft genome of the type strain Streptomyces armeniacus ATCC 15676.</title>
        <authorList>
            <person name="Labana P."/>
            <person name="Gosse J.T."/>
            <person name="Boddy C.N."/>
        </authorList>
    </citation>
    <scope>NUCLEOTIDE SEQUENCE [LARGE SCALE GENOMIC DNA]</scope>
    <source>
        <strain evidence="10 11">ATCC 15676</strain>
    </source>
</reference>
<evidence type="ECO:0000256" key="6">
    <source>
        <dbReference type="ARBA" id="ARBA00023136"/>
    </source>
</evidence>
<keyword evidence="5 7" id="KW-1133">Transmembrane helix</keyword>
<feature type="transmembrane region" description="Helical" evidence="7">
    <location>
        <begin position="169"/>
        <end position="191"/>
    </location>
</feature>
<keyword evidence="6 7" id="KW-0472">Membrane</keyword>
<dbReference type="GO" id="GO:0005886">
    <property type="term" value="C:plasma membrane"/>
    <property type="evidence" value="ECO:0007669"/>
    <property type="project" value="UniProtKB-SubCell"/>
</dbReference>
<comment type="subcellular location">
    <subcellularLocation>
        <location evidence="1 7">Cell membrane</location>
        <topology evidence="1 7">Multi-pass membrane protein</topology>
    </subcellularLocation>
</comment>
<dbReference type="GO" id="GO:0055085">
    <property type="term" value="P:transmembrane transport"/>
    <property type="evidence" value="ECO:0007669"/>
    <property type="project" value="InterPro"/>
</dbReference>
<protein>
    <submittedName>
        <fullName evidence="10">Carbohydrate ABC transporter permease</fullName>
    </submittedName>
</protein>
<gene>
    <name evidence="10" type="ORF">DVA86_22495</name>
</gene>
<feature type="transmembrane region" description="Helical" evidence="7">
    <location>
        <begin position="135"/>
        <end position="157"/>
    </location>
</feature>
<evidence type="ECO:0000256" key="7">
    <source>
        <dbReference type="RuleBase" id="RU363032"/>
    </source>
</evidence>
<keyword evidence="3" id="KW-1003">Cell membrane</keyword>
<evidence type="ECO:0000313" key="10">
    <source>
        <dbReference type="EMBL" id="AXK35001.1"/>
    </source>
</evidence>
<dbReference type="RefSeq" id="WP_208880860.1">
    <property type="nucleotide sequence ID" value="NZ_CP031320.1"/>
</dbReference>
<dbReference type="SUPFAM" id="SSF161098">
    <property type="entry name" value="MetI-like"/>
    <property type="match status" value="1"/>
</dbReference>
<proteinExistence type="inferred from homology"/>
<feature type="compositionally biased region" description="Basic and acidic residues" evidence="8">
    <location>
        <begin position="9"/>
        <end position="18"/>
    </location>
</feature>
<evidence type="ECO:0000259" key="9">
    <source>
        <dbReference type="PROSITE" id="PS50928"/>
    </source>
</evidence>
<evidence type="ECO:0000256" key="4">
    <source>
        <dbReference type="ARBA" id="ARBA00022692"/>
    </source>
</evidence>
<dbReference type="PANTHER" id="PTHR32243:SF18">
    <property type="entry name" value="INNER MEMBRANE ABC TRANSPORTER PERMEASE PROTEIN YCJP"/>
    <property type="match status" value="1"/>
</dbReference>
<keyword evidence="11" id="KW-1185">Reference proteome</keyword>
<dbReference type="InterPro" id="IPR000515">
    <property type="entry name" value="MetI-like"/>
</dbReference>
<dbReference type="InterPro" id="IPR035906">
    <property type="entry name" value="MetI-like_sf"/>
</dbReference>
<dbReference type="PROSITE" id="PS50928">
    <property type="entry name" value="ABC_TM1"/>
    <property type="match status" value="1"/>
</dbReference>
<evidence type="ECO:0000256" key="2">
    <source>
        <dbReference type="ARBA" id="ARBA00022448"/>
    </source>
</evidence>
<dbReference type="Gene3D" id="1.10.3720.10">
    <property type="entry name" value="MetI-like"/>
    <property type="match status" value="1"/>
</dbReference>
<feature type="domain" description="ABC transmembrane type-1" evidence="9">
    <location>
        <begin position="100"/>
        <end position="291"/>
    </location>
</feature>
<dbReference type="InterPro" id="IPR050901">
    <property type="entry name" value="BP-dep_ABC_trans_perm"/>
</dbReference>
<evidence type="ECO:0000256" key="8">
    <source>
        <dbReference type="SAM" id="MobiDB-lite"/>
    </source>
</evidence>
<organism evidence="10 11">
    <name type="scientific">Streptomyces armeniacus</name>
    <dbReference type="NCBI Taxonomy" id="83291"/>
    <lineage>
        <taxon>Bacteria</taxon>
        <taxon>Bacillati</taxon>
        <taxon>Actinomycetota</taxon>
        <taxon>Actinomycetes</taxon>
        <taxon>Kitasatosporales</taxon>
        <taxon>Streptomycetaceae</taxon>
        <taxon>Streptomyces</taxon>
    </lineage>
</organism>
<dbReference type="PANTHER" id="PTHR32243">
    <property type="entry name" value="MALTOSE TRANSPORT SYSTEM PERMEASE-RELATED"/>
    <property type="match status" value="1"/>
</dbReference>
<dbReference type="Proteomes" id="UP000254425">
    <property type="component" value="Chromosome"/>
</dbReference>
<dbReference type="CDD" id="cd06261">
    <property type="entry name" value="TM_PBP2"/>
    <property type="match status" value="1"/>
</dbReference>
<evidence type="ECO:0000256" key="3">
    <source>
        <dbReference type="ARBA" id="ARBA00022475"/>
    </source>
</evidence>
<feature type="transmembrane region" description="Helical" evidence="7">
    <location>
        <begin position="212"/>
        <end position="234"/>
    </location>
</feature>
<feature type="transmembrane region" description="Helical" evidence="7">
    <location>
        <begin position="270"/>
        <end position="291"/>
    </location>
</feature>
<accession>A0A345XTN5</accession>
<comment type="similarity">
    <text evidence="7">Belongs to the binding-protein-dependent transport system permease family.</text>
</comment>
<dbReference type="Pfam" id="PF00528">
    <property type="entry name" value="BPD_transp_1"/>
    <property type="match status" value="1"/>
</dbReference>
<keyword evidence="4 7" id="KW-0812">Transmembrane</keyword>